<sequence>MRTKSVIFLSIILIIGFSAGAVSAKIKLTYNNYFPPTHMTSKMSAEWCKEIEKRTNGEVKIQHQPFQGSTKRPFITG</sequence>
<evidence type="ECO:0008006" key="3">
    <source>
        <dbReference type="Google" id="ProtNLM"/>
    </source>
</evidence>
<dbReference type="RefSeq" id="WP_155311419.1">
    <property type="nucleotide sequence ID" value="NZ_AP021879.1"/>
</dbReference>
<proteinExistence type="predicted"/>
<accession>A0A5K8ACV4</accession>
<dbReference type="EMBL" id="AP021879">
    <property type="protein sequence ID" value="BBO90349.1"/>
    <property type="molecule type" value="Genomic_DNA"/>
</dbReference>
<organism evidence="1 2">
    <name type="scientific">Desulfosarcina ovata subsp. ovata</name>
    <dbReference type="NCBI Taxonomy" id="2752305"/>
    <lineage>
        <taxon>Bacteria</taxon>
        <taxon>Pseudomonadati</taxon>
        <taxon>Thermodesulfobacteriota</taxon>
        <taxon>Desulfobacteria</taxon>
        <taxon>Desulfobacterales</taxon>
        <taxon>Desulfosarcinaceae</taxon>
        <taxon>Desulfosarcina</taxon>
    </lineage>
</organism>
<dbReference type="Gene3D" id="3.40.190.170">
    <property type="entry name" value="Bacterial extracellular solute-binding protein, family 7"/>
    <property type="match status" value="1"/>
</dbReference>
<dbReference type="AlphaFoldDB" id="A0A5K8ACV4"/>
<protein>
    <recommendedName>
        <fullName evidence="3">C4-dicarboxylate ABC transporter substrate-binding protein</fullName>
    </recommendedName>
</protein>
<dbReference type="InterPro" id="IPR038404">
    <property type="entry name" value="TRAP_DctP_sf"/>
</dbReference>
<evidence type="ECO:0000313" key="1">
    <source>
        <dbReference type="EMBL" id="BBO90349.1"/>
    </source>
</evidence>
<dbReference type="Proteomes" id="UP000422108">
    <property type="component" value="Chromosome"/>
</dbReference>
<reference evidence="1 2" key="1">
    <citation type="submission" date="2019-11" db="EMBL/GenBank/DDBJ databases">
        <title>Comparative genomics of hydrocarbon-degrading Desulfosarcina strains.</title>
        <authorList>
            <person name="Watanabe M."/>
            <person name="Kojima H."/>
            <person name="Fukui M."/>
        </authorList>
    </citation>
    <scope>NUCLEOTIDE SEQUENCE [LARGE SCALE GENOMIC DNA]</scope>
    <source>
        <strain evidence="2">oXyS1</strain>
    </source>
</reference>
<gene>
    <name evidence="1" type="ORF">DSCOOX_35290</name>
</gene>
<name>A0A5K8ACV4_9BACT</name>
<evidence type="ECO:0000313" key="2">
    <source>
        <dbReference type="Proteomes" id="UP000422108"/>
    </source>
</evidence>
<keyword evidence="2" id="KW-1185">Reference proteome</keyword>